<keyword evidence="3" id="KW-1185">Reference proteome</keyword>
<dbReference type="InterPro" id="IPR004875">
    <property type="entry name" value="DDE_SF_endonuclease_dom"/>
</dbReference>
<proteinExistence type="predicted"/>
<dbReference type="Proteomes" id="UP000499080">
    <property type="component" value="Unassembled WGS sequence"/>
</dbReference>
<sequence>MREVGVRTHRDSFPVGNTASRSVSHHINTCVFRSLKRPPLLFSSLLSFIYQGTVPTSLGRFNRVLTDEMEMDLALHCKDLDGMFYGFTRKRMMKVAFEYAGVNGVAGRFNNERKLAGEDWLKSFYKRHKLSVRNPEQCSVARAMDFKEVQVKRFYNNLKICCMETKFPTHRKFTMDETCISTVPNKTRKVITPKGKKKTVCKLSSAERGQTVTSVCCMSATGVFVLPAMILPRKRMNRLLYRDAPNGTLPLISDTGYMNSHLFIDWLKHFIKHAIPSAEDPVLLIADTNTSHC</sequence>
<dbReference type="GO" id="GO:0003676">
    <property type="term" value="F:nucleic acid binding"/>
    <property type="evidence" value="ECO:0007669"/>
    <property type="project" value="InterPro"/>
</dbReference>
<gene>
    <name evidence="2" type="ORF">AVEN_254591_1</name>
</gene>
<dbReference type="EMBL" id="BGPR01001326">
    <property type="protein sequence ID" value="GBM51175.1"/>
    <property type="molecule type" value="Genomic_DNA"/>
</dbReference>
<organism evidence="2 3">
    <name type="scientific">Araneus ventricosus</name>
    <name type="common">Orbweaver spider</name>
    <name type="synonym">Epeira ventricosa</name>
    <dbReference type="NCBI Taxonomy" id="182803"/>
    <lineage>
        <taxon>Eukaryota</taxon>
        <taxon>Metazoa</taxon>
        <taxon>Ecdysozoa</taxon>
        <taxon>Arthropoda</taxon>
        <taxon>Chelicerata</taxon>
        <taxon>Arachnida</taxon>
        <taxon>Araneae</taxon>
        <taxon>Araneomorphae</taxon>
        <taxon>Entelegynae</taxon>
        <taxon>Araneoidea</taxon>
        <taxon>Araneidae</taxon>
        <taxon>Araneus</taxon>
    </lineage>
</organism>
<dbReference type="OrthoDB" id="4327074at2759"/>
<protein>
    <recommendedName>
        <fullName evidence="1">DDE-1 domain-containing protein</fullName>
    </recommendedName>
</protein>
<name>A0A4Y2GEM7_ARAVE</name>
<comment type="caution">
    <text evidence="2">The sequence shown here is derived from an EMBL/GenBank/DDBJ whole genome shotgun (WGS) entry which is preliminary data.</text>
</comment>
<evidence type="ECO:0000313" key="2">
    <source>
        <dbReference type="EMBL" id="GBM51175.1"/>
    </source>
</evidence>
<evidence type="ECO:0000313" key="3">
    <source>
        <dbReference type="Proteomes" id="UP000499080"/>
    </source>
</evidence>
<evidence type="ECO:0000259" key="1">
    <source>
        <dbReference type="Pfam" id="PF03184"/>
    </source>
</evidence>
<feature type="domain" description="DDE-1" evidence="1">
    <location>
        <begin position="210"/>
        <end position="292"/>
    </location>
</feature>
<reference evidence="2 3" key="1">
    <citation type="journal article" date="2019" name="Sci. Rep.">
        <title>Orb-weaving spider Araneus ventricosus genome elucidates the spidroin gene catalogue.</title>
        <authorList>
            <person name="Kono N."/>
            <person name="Nakamura H."/>
            <person name="Ohtoshi R."/>
            <person name="Moran D.A.P."/>
            <person name="Shinohara A."/>
            <person name="Yoshida Y."/>
            <person name="Fujiwara M."/>
            <person name="Mori M."/>
            <person name="Tomita M."/>
            <person name="Arakawa K."/>
        </authorList>
    </citation>
    <scope>NUCLEOTIDE SEQUENCE [LARGE SCALE GENOMIC DNA]</scope>
</reference>
<dbReference type="Pfam" id="PF03184">
    <property type="entry name" value="DDE_1"/>
    <property type="match status" value="1"/>
</dbReference>
<dbReference type="AlphaFoldDB" id="A0A4Y2GEM7"/>
<accession>A0A4Y2GEM7</accession>